<reference evidence="1 2" key="1">
    <citation type="submission" date="2024-08" db="EMBL/GenBank/DDBJ databases">
        <title>Insights into the chromosomal genome structure of Flemingia macrophylla.</title>
        <authorList>
            <person name="Ding Y."/>
            <person name="Zhao Y."/>
            <person name="Bi W."/>
            <person name="Wu M."/>
            <person name="Zhao G."/>
            <person name="Gong Y."/>
            <person name="Li W."/>
            <person name="Zhang P."/>
        </authorList>
    </citation>
    <scope>NUCLEOTIDE SEQUENCE [LARGE SCALE GENOMIC DNA]</scope>
    <source>
        <strain evidence="1">DYQJB</strain>
        <tissue evidence="1">Leaf</tissue>
    </source>
</reference>
<proteinExistence type="predicted"/>
<accession>A0ABD1M3G7</accession>
<sequence>MPCALPPPPPSPSRLPSCPLPPFCLRRLPSCPLPCALPPPPPLAPSVSAASPRILYHACCLCRLPSRPPPHASLPLPPLTLSPLLLIFFCSLIAAQVKNGFCFDLCKEGEGIWVRPGGFLTRWGRGYGCF</sequence>
<dbReference type="AlphaFoldDB" id="A0ABD1M3G7"/>
<organism evidence="1 2">
    <name type="scientific">Flemingia macrophylla</name>
    <dbReference type="NCBI Taxonomy" id="520843"/>
    <lineage>
        <taxon>Eukaryota</taxon>
        <taxon>Viridiplantae</taxon>
        <taxon>Streptophyta</taxon>
        <taxon>Embryophyta</taxon>
        <taxon>Tracheophyta</taxon>
        <taxon>Spermatophyta</taxon>
        <taxon>Magnoliopsida</taxon>
        <taxon>eudicotyledons</taxon>
        <taxon>Gunneridae</taxon>
        <taxon>Pentapetalae</taxon>
        <taxon>rosids</taxon>
        <taxon>fabids</taxon>
        <taxon>Fabales</taxon>
        <taxon>Fabaceae</taxon>
        <taxon>Papilionoideae</taxon>
        <taxon>50 kb inversion clade</taxon>
        <taxon>NPAAA clade</taxon>
        <taxon>indigoferoid/millettioid clade</taxon>
        <taxon>Phaseoleae</taxon>
        <taxon>Flemingia</taxon>
    </lineage>
</organism>
<protein>
    <submittedName>
        <fullName evidence="1">Uncharacterized protein</fullName>
    </submittedName>
</protein>
<keyword evidence="2" id="KW-1185">Reference proteome</keyword>
<gene>
    <name evidence="1" type="ORF">Fmac_017674</name>
</gene>
<evidence type="ECO:0000313" key="2">
    <source>
        <dbReference type="Proteomes" id="UP001603857"/>
    </source>
</evidence>
<name>A0ABD1M3G7_9FABA</name>
<evidence type="ECO:0000313" key="1">
    <source>
        <dbReference type="EMBL" id="KAL2330093.1"/>
    </source>
</evidence>
<dbReference type="Proteomes" id="UP001603857">
    <property type="component" value="Unassembled WGS sequence"/>
</dbReference>
<comment type="caution">
    <text evidence="1">The sequence shown here is derived from an EMBL/GenBank/DDBJ whole genome shotgun (WGS) entry which is preliminary data.</text>
</comment>
<dbReference type="EMBL" id="JBGMDY010000006">
    <property type="protein sequence ID" value="KAL2330093.1"/>
    <property type="molecule type" value="Genomic_DNA"/>
</dbReference>